<dbReference type="Proteomes" id="UP000325577">
    <property type="component" value="Linkage Group LG12"/>
</dbReference>
<evidence type="ECO:0000313" key="4">
    <source>
        <dbReference type="EMBL" id="KAA8541856.1"/>
    </source>
</evidence>
<keyword evidence="1" id="KW-0547">Nucleotide-binding</keyword>
<keyword evidence="2" id="KW-0067">ATP-binding</keyword>
<dbReference type="OrthoDB" id="66620at2759"/>
<dbReference type="InterPro" id="IPR029481">
    <property type="entry name" value="ABC_trans_N"/>
</dbReference>
<protein>
    <recommendedName>
        <fullName evidence="3">AAA+ ATPase domain-containing protein</fullName>
    </recommendedName>
</protein>
<gene>
    <name evidence="4" type="ORF">F0562_023008</name>
</gene>
<dbReference type="Pfam" id="PF14510">
    <property type="entry name" value="ABC_trans_N"/>
    <property type="match status" value="1"/>
</dbReference>
<dbReference type="PANTHER" id="PTHR48040">
    <property type="entry name" value="PLEIOTROPIC DRUG RESISTANCE PROTEIN 1-LIKE ISOFORM X1"/>
    <property type="match status" value="1"/>
</dbReference>
<evidence type="ECO:0000256" key="2">
    <source>
        <dbReference type="ARBA" id="ARBA00022840"/>
    </source>
</evidence>
<dbReference type="Gene3D" id="3.40.50.300">
    <property type="entry name" value="P-loop containing nucleotide triphosphate hydrolases"/>
    <property type="match status" value="1"/>
</dbReference>
<dbReference type="PANTHER" id="PTHR48040:SF20">
    <property type="entry name" value="PLEIOTROPIC DRUG RESISTANCE PROTEIN 1"/>
    <property type="match status" value="1"/>
</dbReference>
<dbReference type="InterPro" id="IPR003593">
    <property type="entry name" value="AAA+_ATPase"/>
</dbReference>
<reference evidence="4 5" key="1">
    <citation type="submission" date="2019-09" db="EMBL/GenBank/DDBJ databases">
        <title>A chromosome-level genome assembly of the Chinese tupelo Nyssa sinensis.</title>
        <authorList>
            <person name="Yang X."/>
            <person name="Kang M."/>
            <person name="Yang Y."/>
            <person name="Xiong H."/>
            <person name="Wang M."/>
            <person name="Zhang Z."/>
            <person name="Wang Z."/>
            <person name="Wu H."/>
            <person name="Ma T."/>
            <person name="Liu J."/>
            <person name="Xi Z."/>
        </authorList>
    </citation>
    <scope>NUCLEOTIDE SEQUENCE [LARGE SCALE GENOMIC DNA]</scope>
    <source>
        <strain evidence="4">J267</strain>
        <tissue evidence="4">Leaf</tissue>
    </source>
</reference>
<dbReference type="Pfam" id="PF00005">
    <property type="entry name" value="ABC_tran"/>
    <property type="match status" value="1"/>
</dbReference>
<dbReference type="SUPFAM" id="SSF52540">
    <property type="entry name" value="P-loop containing nucleoside triphosphate hydrolases"/>
    <property type="match status" value="1"/>
</dbReference>
<dbReference type="FunFam" id="3.40.50.300:FF:003848">
    <property type="entry name" value="Pleiotropic drug resistance 12 isoform 3"/>
    <property type="match status" value="1"/>
</dbReference>
<dbReference type="EMBL" id="CM018035">
    <property type="protein sequence ID" value="KAA8541856.1"/>
    <property type="molecule type" value="Genomic_DNA"/>
</dbReference>
<feature type="domain" description="AAA+ ATPase" evidence="3">
    <location>
        <begin position="180"/>
        <end position="388"/>
    </location>
</feature>
<evidence type="ECO:0000256" key="1">
    <source>
        <dbReference type="ARBA" id="ARBA00022741"/>
    </source>
</evidence>
<dbReference type="InterPro" id="IPR003439">
    <property type="entry name" value="ABC_transporter-like_ATP-bd"/>
</dbReference>
<sequence length="388" mass="42994">MDGSDLYNASRASSSLRRNSSSIWRNNTMEVFSRSSRDEDDEEALKWAALEKLPTYNRLKKGLLMGSHGAADEIDIDNIGFQERKNLLERLVRVAEEDNEKFLLKLKDRIDKVGIDLPTIEVRFEHLNVDAEAYVGSRALPTFINFIVNVLEGFLSYIHVLPNRKKHLSILHDVSGIIKPSRMTLLLGPPSSGKTSLLLALAGKLDPDLKVSGRVTYNGHSLHEFVPQRTAAYISQHDVHIGEMTVRETLAFSARCQGVGSRYDMLAELSRREKAANIKPDPDIDVYMKQQHEGQEASVVTDYIVKVLGLEVCADTMVGDEMLRGISGGQRKRVTTGEMLVGPAKALFMDEISTGLDSSTTFQIVNSLKAICPHSPRNCCHLSAAAGT</sequence>
<proteinExistence type="predicted"/>
<dbReference type="GO" id="GO:0016887">
    <property type="term" value="F:ATP hydrolysis activity"/>
    <property type="evidence" value="ECO:0007669"/>
    <property type="project" value="InterPro"/>
</dbReference>
<evidence type="ECO:0000313" key="5">
    <source>
        <dbReference type="Proteomes" id="UP000325577"/>
    </source>
</evidence>
<keyword evidence="5" id="KW-1185">Reference proteome</keyword>
<dbReference type="GO" id="GO:0005524">
    <property type="term" value="F:ATP binding"/>
    <property type="evidence" value="ECO:0007669"/>
    <property type="project" value="UniProtKB-KW"/>
</dbReference>
<dbReference type="InterPro" id="IPR027417">
    <property type="entry name" value="P-loop_NTPase"/>
</dbReference>
<dbReference type="SMART" id="SM00382">
    <property type="entry name" value="AAA"/>
    <property type="match status" value="1"/>
</dbReference>
<evidence type="ECO:0000259" key="3">
    <source>
        <dbReference type="SMART" id="SM00382"/>
    </source>
</evidence>
<dbReference type="AlphaFoldDB" id="A0A5J5BGQ9"/>
<organism evidence="4 5">
    <name type="scientific">Nyssa sinensis</name>
    <dbReference type="NCBI Taxonomy" id="561372"/>
    <lineage>
        <taxon>Eukaryota</taxon>
        <taxon>Viridiplantae</taxon>
        <taxon>Streptophyta</taxon>
        <taxon>Embryophyta</taxon>
        <taxon>Tracheophyta</taxon>
        <taxon>Spermatophyta</taxon>
        <taxon>Magnoliopsida</taxon>
        <taxon>eudicotyledons</taxon>
        <taxon>Gunneridae</taxon>
        <taxon>Pentapetalae</taxon>
        <taxon>asterids</taxon>
        <taxon>Cornales</taxon>
        <taxon>Nyssaceae</taxon>
        <taxon>Nyssa</taxon>
    </lineage>
</organism>
<name>A0A5J5BGQ9_9ASTE</name>
<accession>A0A5J5BGQ9</accession>